<dbReference type="Proteomes" id="UP000008141">
    <property type="component" value="Unassembled WGS sequence"/>
</dbReference>
<dbReference type="STRING" id="554065.E1ZHF6"/>
<dbReference type="GO" id="GO:0004825">
    <property type="term" value="F:methionine-tRNA ligase activity"/>
    <property type="evidence" value="ECO:0007669"/>
    <property type="project" value="UniProtKB-EC"/>
</dbReference>
<dbReference type="InterPro" id="IPR015413">
    <property type="entry name" value="Methionyl/Leucyl_tRNA_Synth"/>
</dbReference>
<dbReference type="NCBIfam" id="TIGR00398">
    <property type="entry name" value="metG"/>
    <property type="match status" value="1"/>
</dbReference>
<evidence type="ECO:0000256" key="1">
    <source>
        <dbReference type="ARBA" id="ARBA00012838"/>
    </source>
</evidence>
<dbReference type="KEGG" id="cvr:CHLNCDRAFT_31569"/>
<dbReference type="InterPro" id="IPR033911">
    <property type="entry name" value="MetRS_core"/>
</dbReference>
<keyword evidence="2 8" id="KW-0436">Ligase</keyword>
<dbReference type="CDD" id="cd00814">
    <property type="entry name" value="MetRS_core"/>
    <property type="match status" value="1"/>
</dbReference>
<dbReference type="OMA" id="NMFLPDR"/>
<dbReference type="Gene3D" id="3.40.50.620">
    <property type="entry name" value="HUPs"/>
    <property type="match status" value="1"/>
</dbReference>
<proteinExistence type="inferred from homology"/>
<gene>
    <name evidence="11" type="ORF">CHLNCDRAFT_31569</name>
</gene>
<dbReference type="SUPFAM" id="SSF47323">
    <property type="entry name" value="Anticodon-binding domain of a subclass of class I aminoacyl-tRNA synthetases"/>
    <property type="match status" value="1"/>
</dbReference>
<comment type="catalytic activity">
    <reaction evidence="7">
        <text>tRNA(Met) + L-methionine + ATP = L-methionyl-tRNA(Met) + AMP + diphosphate</text>
        <dbReference type="Rhea" id="RHEA:13481"/>
        <dbReference type="Rhea" id="RHEA-COMP:9667"/>
        <dbReference type="Rhea" id="RHEA-COMP:9698"/>
        <dbReference type="ChEBI" id="CHEBI:30616"/>
        <dbReference type="ChEBI" id="CHEBI:33019"/>
        <dbReference type="ChEBI" id="CHEBI:57844"/>
        <dbReference type="ChEBI" id="CHEBI:78442"/>
        <dbReference type="ChEBI" id="CHEBI:78530"/>
        <dbReference type="ChEBI" id="CHEBI:456215"/>
        <dbReference type="EC" id="6.1.1.10"/>
    </reaction>
</comment>
<dbReference type="AlphaFoldDB" id="E1ZHF6"/>
<dbReference type="EC" id="6.1.1.10" evidence="1"/>
<dbReference type="Gene3D" id="1.10.730.10">
    <property type="entry name" value="Isoleucyl-tRNA Synthetase, Domain 1"/>
    <property type="match status" value="1"/>
</dbReference>
<keyword evidence="4 8" id="KW-0067">ATP-binding</keyword>
<dbReference type="Pfam" id="PF19303">
    <property type="entry name" value="Anticodon_3"/>
    <property type="match status" value="1"/>
</dbReference>
<dbReference type="GO" id="GO:0005524">
    <property type="term" value="F:ATP binding"/>
    <property type="evidence" value="ECO:0007669"/>
    <property type="project" value="UniProtKB-KW"/>
</dbReference>
<dbReference type="Pfam" id="PF09334">
    <property type="entry name" value="tRNA-synt_1g"/>
    <property type="match status" value="1"/>
</dbReference>
<organism evidence="12">
    <name type="scientific">Chlorella variabilis</name>
    <name type="common">Green alga</name>
    <dbReference type="NCBI Taxonomy" id="554065"/>
    <lineage>
        <taxon>Eukaryota</taxon>
        <taxon>Viridiplantae</taxon>
        <taxon>Chlorophyta</taxon>
        <taxon>core chlorophytes</taxon>
        <taxon>Trebouxiophyceae</taxon>
        <taxon>Chlorellales</taxon>
        <taxon>Chlorellaceae</taxon>
        <taxon>Chlorella clade</taxon>
        <taxon>Chlorella</taxon>
    </lineage>
</organism>
<dbReference type="InterPro" id="IPR041872">
    <property type="entry name" value="Anticodon_Met"/>
</dbReference>
<keyword evidence="12" id="KW-1185">Reference proteome</keyword>
<sequence>MATAVHAPSAMWSLRATAAVAGRARLAARQAAFGPCRSRLAHSAPRACAGSDHSNGSGASQPFTVTTPLYYVNAAPHMGSAYPTIAADALARFQRLQGRRVTFITGTDEHGEKIALAAAARGMAPKEHCDDVVASYKQLWRDLDIGYDSFIRTTDARHEALVVSVLERVWQRGDIYKADYEGHYCVDCEEYKDEADMDADKNCPVHRKPCVERKEENYFFALSKYQAQLEELCSSPGTCFVQPESRRNEVLGWVKSGVRDFSISRAAVEWGIPIPRDPKQTVYVWFDALNGYLSGLLPEGAAADASPEALAAAGWPASLHIIGKDILRFHAVYWPAMLLSAGLPPPDRVYGHGFLTKDGLKMGKSLGNVLEPRALVGAYGADAVRYYFLREIVFGQDGDFSEERFRNIVNASLANDVGNLLNRTLNLLRKNCGGEVPLDAADVAADHPLRALAAEKAPAVADAFARLRFDQACEAALSISGRGNQYLEETAPWTAFKKGSEEQRAEAAAVLAAVLEAVRVVAVLLSPVTPSLSARIYQQLGFTPEQHQALTWADTEWGALKQGHATPQPVPVMQRLEGDLVTQPAGAAAAAAAVAAKA</sequence>
<dbReference type="InterPro" id="IPR014729">
    <property type="entry name" value="Rossmann-like_a/b/a_fold"/>
</dbReference>
<dbReference type="EMBL" id="GL433846">
    <property type="protein sequence ID" value="EFN55115.1"/>
    <property type="molecule type" value="Genomic_DNA"/>
</dbReference>
<dbReference type="SUPFAM" id="SSF52374">
    <property type="entry name" value="Nucleotidylyl transferase"/>
    <property type="match status" value="1"/>
</dbReference>
<evidence type="ECO:0000256" key="7">
    <source>
        <dbReference type="ARBA" id="ARBA00047364"/>
    </source>
</evidence>
<dbReference type="eggNOG" id="KOG0436">
    <property type="taxonomic scope" value="Eukaryota"/>
</dbReference>
<evidence type="ECO:0000259" key="10">
    <source>
        <dbReference type="Pfam" id="PF19303"/>
    </source>
</evidence>
<evidence type="ECO:0000256" key="3">
    <source>
        <dbReference type="ARBA" id="ARBA00022741"/>
    </source>
</evidence>
<dbReference type="HAMAP" id="MF_01228">
    <property type="entry name" value="Met_tRNA_synth_type2"/>
    <property type="match status" value="1"/>
</dbReference>
<evidence type="ECO:0000256" key="8">
    <source>
        <dbReference type="RuleBase" id="RU363039"/>
    </source>
</evidence>
<keyword evidence="3 8" id="KW-0547">Nucleotide-binding</keyword>
<accession>E1ZHF6</accession>
<name>E1ZHF6_CHLVA</name>
<evidence type="ECO:0000256" key="2">
    <source>
        <dbReference type="ARBA" id="ARBA00022598"/>
    </source>
</evidence>
<keyword evidence="6 8" id="KW-0030">Aminoacyl-tRNA synthetase</keyword>
<evidence type="ECO:0000256" key="6">
    <source>
        <dbReference type="ARBA" id="ARBA00023146"/>
    </source>
</evidence>
<evidence type="ECO:0000256" key="4">
    <source>
        <dbReference type="ARBA" id="ARBA00022840"/>
    </source>
</evidence>
<dbReference type="GO" id="GO:0009570">
    <property type="term" value="C:chloroplast stroma"/>
    <property type="evidence" value="ECO:0007669"/>
    <property type="project" value="TreeGrafter"/>
</dbReference>
<dbReference type="InterPro" id="IPR023457">
    <property type="entry name" value="Met-tRNA_synth_2"/>
</dbReference>
<feature type="domain" description="Methionyl/Leucyl tRNA synthetase" evidence="9">
    <location>
        <begin position="201"/>
        <end position="425"/>
    </location>
</feature>
<evidence type="ECO:0000313" key="11">
    <source>
        <dbReference type="EMBL" id="EFN55115.1"/>
    </source>
</evidence>
<comment type="similarity">
    <text evidence="8">Belongs to the class-I aminoacyl-tRNA synthetase family.</text>
</comment>
<dbReference type="InterPro" id="IPR014758">
    <property type="entry name" value="Met-tRNA_synth"/>
</dbReference>
<dbReference type="OrthoDB" id="24670at2759"/>
<dbReference type="InParanoid" id="E1ZHF6"/>
<dbReference type="Gene3D" id="2.170.220.10">
    <property type="match status" value="1"/>
</dbReference>
<dbReference type="PANTHER" id="PTHR43326:SF1">
    <property type="entry name" value="METHIONINE--TRNA LIGASE, MITOCHONDRIAL"/>
    <property type="match status" value="1"/>
</dbReference>
<evidence type="ECO:0000313" key="12">
    <source>
        <dbReference type="Proteomes" id="UP000008141"/>
    </source>
</evidence>
<feature type="domain" description="Methionyl-tRNA synthetase anticodon-binding" evidence="10">
    <location>
        <begin position="440"/>
        <end position="576"/>
    </location>
</feature>
<dbReference type="GO" id="GO:0006431">
    <property type="term" value="P:methionyl-tRNA aminoacylation"/>
    <property type="evidence" value="ECO:0007669"/>
    <property type="project" value="InterPro"/>
</dbReference>
<protein>
    <recommendedName>
        <fullName evidence="1">methionine--tRNA ligase</fullName>
        <ecNumber evidence="1">6.1.1.10</ecNumber>
    </recommendedName>
</protein>
<evidence type="ECO:0000259" key="9">
    <source>
        <dbReference type="Pfam" id="PF09334"/>
    </source>
</evidence>
<dbReference type="FunCoup" id="E1ZHF6">
    <property type="interactions" value="1443"/>
</dbReference>
<keyword evidence="5 8" id="KW-0648">Protein biosynthesis</keyword>
<dbReference type="RefSeq" id="XP_005847217.1">
    <property type="nucleotide sequence ID" value="XM_005847155.1"/>
</dbReference>
<dbReference type="PANTHER" id="PTHR43326">
    <property type="entry name" value="METHIONYL-TRNA SYNTHETASE"/>
    <property type="match status" value="1"/>
</dbReference>
<dbReference type="InterPro" id="IPR009080">
    <property type="entry name" value="tRNAsynth_Ia_anticodon-bd"/>
</dbReference>
<evidence type="ECO:0000256" key="5">
    <source>
        <dbReference type="ARBA" id="ARBA00022917"/>
    </source>
</evidence>
<dbReference type="GO" id="GO:0005739">
    <property type="term" value="C:mitochondrion"/>
    <property type="evidence" value="ECO:0007669"/>
    <property type="project" value="TreeGrafter"/>
</dbReference>
<dbReference type="PRINTS" id="PR01041">
    <property type="entry name" value="TRNASYNTHMET"/>
</dbReference>
<dbReference type="FunFam" id="2.170.220.10:FF:000001">
    <property type="entry name" value="methionine--tRNA ligase, mitochondrial"/>
    <property type="match status" value="1"/>
</dbReference>
<dbReference type="GeneID" id="17354291"/>
<reference evidence="11 12" key="1">
    <citation type="journal article" date="2010" name="Plant Cell">
        <title>The Chlorella variabilis NC64A genome reveals adaptation to photosymbiosis, coevolution with viruses, and cryptic sex.</title>
        <authorList>
            <person name="Blanc G."/>
            <person name="Duncan G."/>
            <person name="Agarkova I."/>
            <person name="Borodovsky M."/>
            <person name="Gurnon J."/>
            <person name="Kuo A."/>
            <person name="Lindquist E."/>
            <person name="Lucas S."/>
            <person name="Pangilinan J."/>
            <person name="Polle J."/>
            <person name="Salamov A."/>
            <person name="Terry A."/>
            <person name="Yamada T."/>
            <person name="Dunigan D.D."/>
            <person name="Grigoriev I.V."/>
            <person name="Claverie J.M."/>
            <person name="Van Etten J.L."/>
        </authorList>
    </citation>
    <scope>NUCLEOTIDE SEQUENCE [LARGE SCALE GENOMIC DNA]</scope>
    <source>
        <strain evidence="11 12">NC64A</strain>
    </source>
</reference>